<organism evidence="2 3">
    <name type="scientific">Erythrobacter longus</name>
    <dbReference type="NCBI Taxonomy" id="1044"/>
    <lineage>
        <taxon>Bacteria</taxon>
        <taxon>Pseudomonadati</taxon>
        <taxon>Pseudomonadota</taxon>
        <taxon>Alphaproteobacteria</taxon>
        <taxon>Sphingomonadales</taxon>
        <taxon>Erythrobacteraceae</taxon>
        <taxon>Erythrobacter/Porphyrobacter group</taxon>
        <taxon>Erythrobacter</taxon>
    </lineage>
</organism>
<keyword evidence="1" id="KW-0812">Transmembrane</keyword>
<accession>A0A074MFT9</accession>
<dbReference type="OrthoDB" id="9841974at2"/>
<keyword evidence="1" id="KW-0472">Membrane</keyword>
<feature type="transmembrane region" description="Helical" evidence="1">
    <location>
        <begin position="12"/>
        <end position="36"/>
    </location>
</feature>
<gene>
    <name evidence="2" type="ORF">EH31_02900</name>
</gene>
<sequence length="117" mass="12704">MRQSEKQARGLVVIPAVLLSLAGTLFGLAGLLMWGIRAAELMIPNGRTAPDWVSSIFPYATLLSFALMATITVLGLLNLFLALRPQEFLAGGWKRWMIQSMVSVIAAIIFLNATNVS</sequence>
<dbReference type="Proteomes" id="UP000027647">
    <property type="component" value="Unassembled WGS sequence"/>
</dbReference>
<protein>
    <submittedName>
        <fullName evidence="2">Uncharacterized protein</fullName>
    </submittedName>
</protein>
<keyword evidence="3" id="KW-1185">Reference proteome</keyword>
<reference evidence="2 3" key="1">
    <citation type="submission" date="2014-04" db="EMBL/GenBank/DDBJ databases">
        <title>A comprehensive comparison of genomes of Erythrobacter spp. strains.</title>
        <authorList>
            <person name="Zheng Q."/>
        </authorList>
    </citation>
    <scope>NUCLEOTIDE SEQUENCE [LARGE SCALE GENOMIC DNA]</scope>
    <source>
        <strain evidence="2 3">DSM 6997</strain>
    </source>
</reference>
<feature type="transmembrane region" description="Helical" evidence="1">
    <location>
        <begin position="56"/>
        <end position="83"/>
    </location>
</feature>
<keyword evidence="1" id="KW-1133">Transmembrane helix</keyword>
<name>A0A074MFT9_ERYLO</name>
<evidence type="ECO:0000313" key="2">
    <source>
        <dbReference type="EMBL" id="KEO91635.1"/>
    </source>
</evidence>
<dbReference type="STRING" id="1044.EH31_02900"/>
<evidence type="ECO:0000313" key="3">
    <source>
        <dbReference type="Proteomes" id="UP000027647"/>
    </source>
</evidence>
<dbReference type="RefSeq" id="WP_034957951.1">
    <property type="nucleotide sequence ID" value="NZ_JMIW01000001.1"/>
</dbReference>
<dbReference type="EMBL" id="JMIW01000001">
    <property type="protein sequence ID" value="KEO91635.1"/>
    <property type="molecule type" value="Genomic_DNA"/>
</dbReference>
<comment type="caution">
    <text evidence="2">The sequence shown here is derived from an EMBL/GenBank/DDBJ whole genome shotgun (WGS) entry which is preliminary data.</text>
</comment>
<proteinExistence type="predicted"/>
<dbReference type="AlphaFoldDB" id="A0A074MFT9"/>
<feature type="transmembrane region" description="Helical" evidence="1">
    <location>
        <begin position="95"/>
        <end position="113"/>
    </location>
</feature>
<evidence type="ECO:0000256" key="1">
    <source>
        <dbReference type="SAM" id="Phobius"/>
    </source>
</evidence>